<dbReference type="GO" id="GO:0006906">
    <property type="term" value="P:vesicle fusion"/>
    <property type="evidence" value="ECO:0000318"/>
    <property type="project" value="GO_Central"/>
</dbReference>
<dbReference type="AlphaFoldDB" id="F0ZQ53"/>
<evidence type="ECO:0000256" key="1">
    <source>
        <dbReference type="SAM" id="MobiDB-lite"/>
    </source>
</evidence>
<dbReference type="KEGG" id="dpp:DICPUDRAFT_153945"/>
<feature type="compositionally biased region" description="Basic and acidic residues" evidence="1">
    <location>
        <begin position="245"/>
        <end position="254"/>
    </location>
</feature>
<dbReference type="GO" id="GO:0005484">
    <property type="term" value="F:SNAP receptor activity"/>
    <property type="evidence" value="ECO:0000318"/>
    <property type="project" value="GO_Central"/>
</dbReference>
<keyword evidence="3" id="KW-1185">Reference proteome</keyword>
<dbReference type="OMA" id="NIWCCDE"/>
<dbReference type="Proteomes" id="UP000001064">
    <property type="component" value="Unassembled WGS sequence"/>
</dbReference>
<dbReference type="InParanoid" id="F0ZQ53"/>
<dbReference type="RefSeq" id="XP_003289560.1">
    <property type="nucleotide sequence ID" value="XM_003289512.1"/>
</dbReference>
<dbReference type="GO" id="GO:0048278">
    <property type="term" value="P:vesicle docking"/>
    <property type="evidence" value="ECO:0000318"/>
    <property type="project" value="GO_Central"/>
</dbReference>
<dbReference type="GO" id="GO:0006886">
    <property type="term" value="P:intracellular protein transport"/>
    <property type="evidence" value="ECO:0000318"/>
    <property type="project" value="GO_Central"/>
</dbReference>
<dbReference type="GO" id="GO:0012505">
    <property type="term" value="C:endomembrane system"/>
    <property type="evidence" value="ECO:0000318"/>
    <property type="project" value="GO_Central"/>
</dbReference>
<dbReference type="SUPFAM" id="SSF47661">
    <property type="entry name" value="t-snare proteins"/>
    <property type="match status" value="1"/>
</dbReference>
<dbReference type="FunCoup" id="F0ZQ53">
    <property type="interactions" value="937"/>
</dbReference>
<dbReference type="EMBL" id="GL871120">
    <property type="protein sequence ID" value="EGC33925.1"/>
    <property type="molecule type" value="Genomic_DNA"/>
</dbReference>
<feature type="compositionally biased region" description="Polar residues" evidence="1">
    <location>
        <begin position="229"/>
        <end position="244"/>
    </location>
</feature>
<feature type="region of interest" description="Disordered" evidence="1">
    <location>
        <begin position="216"/>
        <end position="254"/>
    </location>
</feature>
<dbReference type="eggNOG" id="ENOG502RI0C">
    <property type="taxonomic scope" value="Eukaryota"/>
</dbReference>
<organism evidence="2 3">
    <name type="scientific">Dictyostelium purpureum</name>
    <name type="common">Slime mold</name>
    <dbReference type="NCBI Taxonomy" id="5786"/>
    <lineage>
        <taxon>Eukaryota</taxon>
        <taxon>Amoebozoa</taxon>
        <taxon>Evosea</taxon>
        <taxon>Eumycetozoa</taxon>
        <taxon>Dictyostelia</taxon>
        <taxon>Dictyosteliales</taxon>
        <taxon>Dictyosteliaceae</taxon>
        <taxon>Dictyostelium</taxon>
    </lineage>
</organism>
<evidence type="ECO:0000313" key="2">
    <source>
        <dbReference type="EMBL" id="EGC33925.1"/>
    </source>
</evidence>
<dbReference type="VEuPathDB" id="AmoebaDB:DICPUDRAFT_153945"/>
<dbReference type="GO" id="GO:0031201">
    <property type="term" value="C:SNARE complex"/>
    <property type="evidence" value="ECO:0000318"/>
    <property type="project" value="GO_Central"/>
</dbReference>
<sequence>MNNNNNKRESNILTIKNDIENSLESFNKNNTNLDSKYNEDLYSFSLEEEKKFIKDIKLLSDENINIIKNLKTILLFKEEHNNKEECLEELKNQFIDTLKNSIKYFYKGQCFYKERLTLKMFKQYRTIKPDLKDDEILKALQDSSPDQIFFKTSFGFNFSDSSKSALVYIQYRHHDLKTLNLTIKEIQSVSKELNINWDLSVEWSSFSINKYKNHSTNNNNNNNYNSNSPTVRSSISIGGNIYNNDETKKRKEEEEAKNRVFMLKKKLRATSTARRFLFFNIWCCDE</sequence>
<dbReference type="GO" id="GO:0000149">
    <property type="term" value="F:SNARE binding"/>
    <property type="evidence" value="ECO:0000318"/>
    <property type="project" value="GO_Central"/>
</dbReference>
<dbReference type="STRING" id="5786.F0ZQ53"/>
<dbReference type="InterPro" id="IPR010989">
    <property type="entry name" value="SNARE"/>
</dbReference>
<accession>F0ZQ53</accession>
<dbReference type="Gene3D" id="1.20.58.70">
    <property type="match status" value="1"/>
</dbReference>
<dbReference type="GeneID" id="10502658"/>
<proteinExistence type="predicted"/>
<name>F0ZQ53_DICPU</name>
<evidence type="ECO:0000313" key="3">
    <source>
        <dbReference type="Proteomes" id="UP000001064"/>
    </source>
</evidence>
<protein>
    <submittedName>
        <fullName evidence="2">Uncharacterized protein</fullName>
    </submittedName>
</protein>
<feature type="compositionally biased region" description="Low complexity" evidence="1">
    <location>
        <begin position="216"/>
        <end position="228"/>
    </location>
</feature>
<gene>
    <name evidence="2" type="ORF">DICPUDRAFT_153945</name>
</gene>
<reference evidence="3" key="1">
    <citation type="journal article" date="2011" name="Genome Biol.">
        <title>Comparative genomics of the social amoebae Dictyostelium discoideum and Dictyostelium purpureum.</title>
        <authorList>
            <consortium name="US DOE Joint Genome Institute (JGI-PGF)"/>
            <person name="Sucgang R."/>
            <person name="Kuo A."/>
            <person name="Tian X."/>
            <person name="Salerno W."/>
            <person name="Parikh A."/>
            <person name="Feasley C.L."/>
            <person name="Dalin E."/>
            <person name="Tu H."/>
            <person name="Huang E."/>
            <person name="Barry K."/>
            <person name="Lindquist E."/>
            <person name="Shapiro H."/>
            <person name="Bruce D."/>
            <person name="Schmutz J."/>
            <person name="Salamov A."/>
            <person name="Fey P."/>
            <person name="Gaudet P."/>
            <person name="Anjard C."/>
            <person name="Babu M.M."/>
            <person name="Basu S."/>
            <person name="Bushmanova Y."/>
            <person name="van der Wel H."/>
            <person name="Katoh-Kurasawa M."/>
            <person name="Dinh C."/>
            <person name="Coutinho P.M."/>
            <person name="Saito T."/>
            <person name="Elias M."/>
            <person name="Schaap P."/>
            <person name="Kay R.R."/>
            <person name="Henrissat B."/>
            <person name="Eichinger L."/>
            <person name="Rivero F."/>
            <person name="Putnam N.H."/>
            <person name="West C.M."/>
            <person name="Loomis W.F."/>
            <person name="Chisholm R.L."/>
            <person name="Shaulsky G."/>
            <person name="Strassmann J.E."/>
            <person name="Queller D.C."/>
            <person name="Kuspa A."/>
            <person name="Grigoriev I.V."/>
        </authorList>
    </citation>
    <scope>NUCLEOTIDE SEQUENCE [LARGE SCALE GENOMIC DNA]</scope>
    <source>
        <strain evidence="3">QSDP1</strain>
    </source>
</reference>
<dbReference type="OrthoDB" id="10616855at2759"/>